<keyword evidence="2 6" id="KW-0812">Transmembrane</keyword>
<dbReference type="InterPro" id="IPR015399">
    <property type="entry name" value="DUF1977_DnaJ-like"/>
</dbReference>
<dbReference type="Pfam" id="PF09320">
    <property type="entry name" value="DUF1977"/>
    <property type="match status" value="1"/>
</dbReference>
<evidence type="ECO:0000256" key="1">
    <source>
        <dbReference type="ARBA" id="ARBA00004167"/>
    </source>
</evidence>
<evidence type="ECO:0000313" key="8">
    <source>
        <dbReference type="EMBL" id="KAK9707830.1"/>
    </source>
</evidence>
<sequence>MEVNKDEAARCLDIARKHFESNNRPSALKFAKKSIALYPTAEAEKFLLKVEDSPEEPSDSPPSYKASVNPGASSTSSKSKATEHNPGRQTKSYSKEQVEAVKKIKACNPNDLYAILGIDKSANAAQIKKAYRKLALQFHPDKNSAPGADEAFKLISKAFTILSDSDKKAQFDRFGSEPDSRSSGMGGFSGNTRGFQFEDEINPEQLFNMFFGDFAGFQAATFTGPDGVRYRRNYQGGQRARRATPADSDTFTYLKLLPFFLLFLFSIFSSMFSGTPDPRFSFDSSGQLNHRRETYKRHVSYFVDIREFNSYFSQTTYNSKLKQYEENVEHQYSRYLDQLCNHERQLKRQAIIQAQGWTPFTTDKVKLQEAQNRPLPHCVKYQAYNSY</sequence>
<dbReference type="InterPro" id="IPR036869">
    <property type="entry name" value="J_dom_sf"/>
</dbReference>
<keyword evidence="4 6" id="KW-0472">Membrane</keyword>
<protein>
    <submittedName>
        <fullName evidence="8">Chaperone protein dnaJ</fullName>
    </submittedName>
</protein>
<comment type="subcellular location">
    <subcellularLocation>
        <location evidence="1">Membrane</location>
        <topology evidence="1">Single-pass membrane protein</topology>
    </subcellularLocation>
</comment>
<dbReference type="Pfam" id="PF00226">
    <property type="entry name" value="DnaJ"/>
    <property type="match status" value="1"/>
</dbReference>
<keyword evidence="9" id="KW-1185">Reference proteome</keyword>
<evidence type="ECO:0000259" key="7">
    <source>
        <dbReference type="PROSITE" id="PS50076"/>
    </source>
</evidence>
<evidence type="ECO:0000313" key="9">
    <source>
        <dbReference type="Proteomes" id="UP001479436"/>
    </source>
</evidence>
<proteinExistence type="predicted"/>
<feature type="region of interest" description="Disordered" evidence="5">
    <location>
        <begin position="48"/>
        <end position="96"/>
    </location>
</feature>
<comment type="caution">
    <text evidence="8">The sequence shown here is derived from an EMBL/GenBank/DDBJ whole genome shotgun (WGS) entry which is preliminary data.</text>
</comment>
<evidence type="ECO:0000256" key="3">
    <source>
        <dbReference type="ARBA" id="ARBA00022989"/>
    </source>
</evidence>
<dbReference type="EMBL" id="JASJQH010007525">
    <property type="protein sequence ID" value="KAK9707830.1"/>
    <property type="molecule type" value="Genomic_DNA"/>
</dbReference>
<evidence type="ECO:0000256" key="6">
    <source>
        <dbReference type="SAM" id="Phobius"/>
    </source>
</evidence>
<dbReference type="InterPro" id="IPR051100">
    <property type="entry name" value="DnaJ_subfamily_B/C"/>
</dbReference>
<reference evidence="8 9" key="1">
    <citation type="submission" date="2023-04" db="EMBL/GenBank/DDBJ databases">
        <title>Genome of Basidiobolus ranarum AG-B5.</title>
        <authorList>
            <person name="Stajich J.E."/>
            <person name="Carter-House D."/>
            <person name="Gryganskyi A."/>
        </authorList>
    </citation>
    <scope>NUCLEOTIDE SEQUENCE [LARGE SCALE GENOMIC DNA]</scope>
    <source>
        <strain evidence="8 9">AG-B5</strain>
    </source>
</reference>
<dbReference type="SUPFAM" id="SSF46565">
    <property type="entry name" value="Chaperone J-domain"/>
    <property type="match status" value="1"/>
</dbReference>
<evidence type="ECO:0000256" key="5">
    <source>
        <dbReference type="SAM" id="MobiDB-lite"/>
    </source>
</evidence>
<dbReference type="Gene3D" id="1.10.287.110">
    <property type="entry name" value="DnaJ domain"/>
    <property type="match status" value="1"/>
</dbReference>
<evidence type="ECO:0000256" key="4">
    <source>
        <dbReference type="ARBA" id="ARBA00023136"/>
    </source>
</evidence>
<dbReference type="PRINTS" id="PR00625">
    <property type="entry name" value="JDOMAIN"/>
</dbReference>
<feature type="transmembrane region" description="Helical" evidence="6">
    <location>
        <begin position="251"/>
        <end position="272"/>
    </location>
</feature>
<dbReference type="InterPro" id="IPR001623">
    <property type="entry name" value="DnaJ_domain"/>
</dbReference>
<dbReference type="PANTHER" id="PTHR43908:SF3">
    <property type="entry name" value="AT29763P-RELATED"/>
    <property type="match status" value="1"/>
</dbReference>
<dbReference type="PROSITE" id="PS50076">
    <property type="entry name" value="DNAJ_2"/>
    <property type="match status" value="1"/>
</dbReference>
<feature type="domain" description="J" evidence="7">
    <location>
        <begin position="111"/>
        <end position="175"/>
    </location>
</feature>
<evidence type="ECO:0000256" key="2">
    <source>
        <dbReference type="ARBA" id="ARBA00022692"/>
    </source>
</evidence>
<dbReference type="Proteomes" id="UP001479436">
    <property type="component" value="Unassembled WGS sequence"/>
</dbReference>
<name>A0ABR2VWE1_9FUNG</name>
<organism evidence="8 9">
    <name type="scientific">Basidiobolus ranarum</name>
    <dbReference type="NCBI Taxonomy" id="34480"/>
    <lineage>
        <taxon>Eukaryota</taxon>
        <taxon>Fungi</taxon>
        <taxon>Fungi incertae sedis</taxon>
        <taxon>Zoopagomycota</taxon>
        <taxon>Entomophthoromycotina</taxon>
        <taxon>Basidiobolomycetes</taxon>
        <taxon>Basidiobolales</taxon>
        <taxon>Basidiobolaceae</taxon>
        <taxon>Basidiobolus</taxon>
    </lineage>
</organism>
<dbReference type="SMART" id="SM00271">
    <property type="entry name" value="DnaJ"/>
    <property type="match status" value="1"/>
</dbReference>
<dbReference type="CDD" id="cd06257">
    <property type="entry name" value="DnaJ"/>
    <property type="match status" value="1"/>
</dbReference>
<accession>A0ABR2VWE1</accession>
<dbReference type="PANTHER" id="PTHR43908">
    <property type="entry name" value="AT29763P-RELATED"/>
    <property type="match status" value="1"/>
</dbReference>
<gene>
    <name evidence="8" type="primary">HLJ1_1</name>
    <name evidence="8" type="ORF">K7432_009947</name>
</gene>
<keyword evidence="3 6" id="KW-1133">Transmembrane helix</keyword>